<reference evidence="2" key="1">
    <citation type="submission" date="2021-12" db="EMBL/GenBank/DDBJ databases">
        <authorList>
            <person name="Zaccaron A."/>
            <person name="Stergiopoulos I."/>
        </authorList>
    </citation>
    <scope>NUCLEOTIDE SEQUENCE</scope>
    <source>
        <strain evidence="2">Race5_Kim</strain>
    </source>
</reference>
<dbReference type="KEGG" id="ffu:CLAFUR5_03775"/>
<protein>
    <submittedName>
        <fullName evidence="2">Uncharacterized protein</fullName>
    </submittedName>
</protein>
<dbReference type="Proteomes" id="UP000756132">
    <property type="component" value="Chromosome 2"/>
</dbReference>
<keyword evidence="3" id="KW-1185">Reference proteome</keyword>
<gene>
    <name evidence="2" type="ORF">CLAFUR5_03775</name>
</gene>
<dbReference type="RefSeq" id="XP_047758560.1">
    <property type="nucleotide sequence ID" value="XM_047902923.1"/>
</dbReference>
<feature type="compositionally biased region" description="Basic and acidic residues" evidence="1">
    <location>
        <begin position="111"/>
        <end position="138"/>
    </location>
</feature>
<reference evidence="2" key="2">
    <citation type="journal article" date="2022" name="Microb. Genom.">
        <title>A chromosome-scale genome assembly of the tomato pathogen Cladosporium fulvum reveals a compartmentalized genome architecture and the presence of a dispensable chromosome.</title>
        <authorList>
            <person name="Zaccaron A.Z."/>
            <person name="Chen L.H."/>
            <person name="Samaras A."/>
            <person name="Stergiopoulos I."/>
        </authorList>
    </citation>
    <scope>NUCLEOTIDE SEQUENCE</scope>
    <source>
        <strain evidence="2">Race5_Kim</strain>
    </source>
</reference>
<sequence length="151" mass="17220">MSQVVKGLPEEKIRVDDSPVKSQIVKAHPGEQMRKCQLQAYEHPDRLIDHSQSLSGEQNAMLRLRPRYIPKQDLTLHQVQTLHHTSNSYITYPKAISFISSFPAIRYSIPPKKENDHNKKSSKARTADAEQSLEERAGLEPLTPERLQAGR</sequence>
<dbReference type="GeneID" id="71983653"/>
<organism evidence="2 3">
    <name type="scientific">Passalora fulva</name>
    <name type="common">Tomato leaf mold</name>
    <name type="synonym">Cladosporium fulvum</name>
    <dbReference type="NCBI Taxonomy" id="5499"/>
    <lineage>
        <taxon>Eukaryota</taxon>
        <taxon>Fungi</taxon>
        <taxon>Dikarya</taxon>
        <taxon>Ascomycota</taxon>
        <taxon>Pezizomycotina</taxon>
        <taxon>Dothideomycetes</taxon>
        <taxon>Dothideomycetidae</taxon>
        <taxon>Mycosphaerellales</taxon>
        <taxon>Mycosphaerellaceae</taxon>
        <taxon>Fulvia</taxon>
    </lineage>
</organism>
<accession>A0A9Q8LB79</accession>
<proteinExistence type="predicted"/>
<dbReference type="EMBL" id="CP090164">
    <property type="protein sequence ID" value="UJO14194.1"/>
    <property type="molecule type" value="Genomic_DNA"/>
</dbReference>
<evidence type="ECO:0000313" key="3">
    <source>
        <dbReference type="Proteomes" id="UP000756132"/>
    </source>
</evidence>
<evidence type="ECO:0000256" key="1">
    <source>
        <dbReference type="SAM" id="MobiDB-lite"/>
    </source>
</evidence>
<name>A0A9Q8LB79_PASFU</name>
<dbReference type="AlphaFoldDB" id="A0A9Q8LB79"/>
<feature type="region of interest" description="Disordered" evidence="1">
    <location>
        <begin position="108"/>
        <end position="151"/>
    </location>
</feature>
<evidence type="ECO:0000313" key="2">
    <source>
        <dbReference type="EMBL" id="UJO14194.1"/>
    </source>
</evidence>